<dbReference type="EMBL" id="LKMD01000103">
    <property type="protein sequence ID" value="PIA96148.1"/>
    <property type="molecule type" value="Genomic_DNA"/>
</dbReference>
<dbReference type="InterPro" id="IPR042099">
    <property type="entry name" value="ANL_N_sf"/>
</dbReference>
<organism evidence="1 3">
    <name type="scientific">Cercospora beticola</name>
    <name type="common">Sugarbeet leaf spot fungus</name>
    <dbReference type="NCBI Taxonomy" id="122368"/>
    <lineage>
        <taxon>Eukaryota</taxon>
        <taxon>Fungi</taxon>
        <taxon>Dikarya</taxon>
        <taxon>Ascomycota</taxon>
        <taxon>Pezizomycotina</taxon>
        <taxon>Dothideomycetes</taxon>
        <taxon>Dothideomycetidae</taxon>
        <taxon>Mycosphaerellales</taxon>
        <taxon>Mycosphaerellaceae</taxon>
        <taxon>Cercospora</taxon>
    </lineage>
</organism>
<accession>A0A2G5HUE0</accession>
<name>A0A2G5HUE0_CERBT</name>
<evidence type="ECO:0000313" key="3">
    <source>
        <dbReference type="Proteomes" id="UP000230605"/>
    </source>
</evidence>
<reference evidence="2 4" key="2">
    <citation type="submission" date="2023-09" db="EMBL/GenBank/DDBJ databases">
        <title>Complete-Gapless Cercospora beticola genome.</title>
        <authorList>
            <person name="Wyatt N.A."/>
            <person name="Spanner R.E."/>
            <person name="Bolton M.D."/>
        </authorList>
    </citation>
    <scope>NUCLEOTIDE SEQUENCE [LARGE SCALE GENOMIC DNA]</scope>
    <source>
        <strain evidence="2">Cb09-40</strain>
    </source>
</reference>
<reference evidence="1 3" key="1">
    <citation type="submission" date="2015-10" db="EMBL/GenBank/DDBJ databases">
        <title>The cercosporin biosynthetic gene cluster was horizontally transferred to several fungal lineages and shown to be expanded in Cercospora beticola based on microsynteny with recipient genomes.</title>
        <authorList>
            <person name="De Jonge R."/>
            <person name="Ebert M.K."/>
            <person name="Suttle J.C."/>
            <person name="Jurick Ii W.M."/>
            <person name="Secor G.A."/>
            <person name="Thomma B.P."/>
            <person name="Van De Peer Y."/>
            <person name="Bolton M.D."/>
        </authorList>
    </citation>
    <scope>NUCLEOTIDE SEQUENCE [LARGE SCALE GENOMIC DNA]</scope>
    <source>
        <strain evidence="1 3">09-40</strain>
    </source>
</reference>
<dbReference type="SUPFAM" id="SSF56801">
    <property type="entry name" value="Acetyl-CoA synthetase-like"/>
    <property type="match status" value="1"/>
</dbReference>
<dbReference type="PANTHER" id="PTHR43845">
    <property type="entry name" value="BLR5969 PROTEIN"/>
    <property type="match status" value="1"/>
</dbReference>
<evidence type="ECO:0000313" key="1">
    <source>
        <dbReference type="EMBL" id="PIA96148.1"/>
    </source>
</evidence>
<evidence type="ECO:0008006" key="5">
    <source>
        <dbReference type="Google" id="ProtNLM"/>
    </source>
</evidence>
<dbReference type="AlphaFoldDB" id="A0A2G5HUE0"/>
<sequence length="427" mass="48308">MEGISQRYIQELLQFVRTKSPYYRSLWAQVPEGISSIEDLPLTDSDDYWTAARDDQLLTGPINDGIIVRTGGTTAEPKVVYMTREEVKQTLLPLAHYLSSCSGIRPGDRLANLFHIGGMYAGFVGVTTAMQDMHMQHVHLPITGNESIPDMAHFLKMFDATVILSNVFTVSRVAAYLREQGETIDSVHLILYMGESFYNDILPSWLEAFPNMRVRPMMYAAVDGGIIGLPVISSSGDDDPGDPVYQVSSPMVLVEILDEDGKVITEPNRRGRLMLTDCKRRLQPTIRYPIGDNAEWVDHGRMTFRLLGRESIALKVGSLFLSMPTLRSIVRDTFGESKINSFQLVVRRMDGKSEVTFRLVADPGSTADQELITRKLEQRLITEAPKWQEYLEVGYIQPLRTEWVKEEDLSYSERSGKLREVVEERFG</sequence>
<evidence type="ECO:0000313" key="4">
    <source>
        <dbReference type="Proteomes" id="UP001302367"/>
    </source>
</evidence>
<evidence type="ECO:0000313" key="2">
    <source>
        <dbReference type="EMBL" id="WPB06798.1"/>
    </source>
</evidence>
<dbReference type="Proteomes" id="UP001302367">
    <property type="component" value="Chromosome 8"/>
</dbReference>
<dbReference type="Proteomes" id="UP000230605">
    <property type="component" value="Chromosome 8"/>
</dbReference>
<dbReference type="EMBL" id="CP134191">
    <property type="protein sequence ID" value="WPB06798.1"/>
    <property type="molecule type" value="Genomic_DNA"/>
</dbReference>
<gene>
    <name evidence="1" type="ORF">CB0940_10094</name>
    <name evidence="2" type="ORF">RHO25_011458</name>
</gene>
<dbReference type="Gene3D" id="3.40.50.12780">
    <property type="entry name" value="N-terminal domain of ligase-like"/>
    <property type="match status" value="1"/>
</dbReference>
<proteinExistence type="predicted"/>
<dbReference type="OrthoDB" id="5360374at2759"/>
<protein>
    <recommendedName>
        <fullName evidence="5">Phenylacetate-coenzyme A ligase</fullName>
    </recommendedName>
</protein>
<keyword evidence="4" id="KW-1185">Reference proteome</keyword>
<dbReference type="PANTHER" id="PTHR43845:SF1">
    <property type="entry name" value="BLR5969 PROTEIN"/>
    <property type="match status" value="1"/>
</dbReference>